<dbReference type="EMBL" id="JASCZI010061233">
    <property type="protein sequence ID" value="MED6138113.1"/>
    <property type="molecule type" value="Genomic_DNA"/>
</dbReference>
<feature type="coiled-coil region" evidence="1">
    <location>
        <begin position="353"/>
        <end position="421"/>
    </location>
</feature>
<keyword evidence="1" id="KW-0175">Coiled coil</keyword>
<reference evidence="2 3" key="1">
    <citation type="journal article" date="2023" name="Plants (Basel)">
        <title>Bridging the Gap: Combining Genomics and Transcriptomics Approaches to Understand Stylosanthes scabra, an Orphan Legume from the Brazilian Caatinga.</title>
        <authorList>
            <person name="Ferreira-Neto J.R.C."/>
            <person name="da Silva M.D."/>
            <person name="Binneck E."/>
            <person name="de Melo N.F."/>
            <person name="da Silva R.H."/>
            <person name="de Melo A.L.T.M."/>
            <person name="Pandolfi V."/>
            <person name="Bustamante F.O."/>
            <person name="Brasileiro-Vidal A.C."/>
            <person name="Benko-Iseppon A.M."/>
        </authorList>
    </citation>
    <scope>NUCLEOTIDE SEQUENCE [LARGE SCALE GENOMIC DNA]</scope>
    <source>
        <tissue evidence="2">Leaves</tissue>
    </source>
</reference>
<evidence type="ECO:0008006" key="4">
    <source>
        <dbReference type="Google" id="ProtNLM"/>
    </source>
</evidence>
<evidence type="ECO:0000256" key="1">
    <source>
        <dbReference type="SAM" id="Coils"/>
    </source>
</evidence>
<protein>
    <recommendedName>
        <fullName evidence="4">Transposase (Putative), gypsy type</fullName>
    </recommendedName>
</protein>
<dbReference type="Proteomes" id="UP001341840">
    <property type="component" value="Unassembled WGS sequence"/>
</dbReference>
<accession>A0ABU6SQQ8</accession>
<gene>
    <name evidence="2" type="ORF">PIB30_071203</name>
</gene>
<proteinExistence type="predicted"/>
<keyword evidence="3" id="KW-1185">Reference proteome</keyword>
<evidence type="ECO:0000313" key="2">
    <source>
        <dbReference type="EMBL" id="MED6138113.1"/>
    </source>
</evidence>
<name>A0ABU6SQQ8_9FABA</name>
<comment type="caution">
    <text evidence="2">The sequence shown here is derived from an EMBL/GenBank/DDBJ whole genome shotgun (WGS) entry which is preliminary data.</text>
</comment>
<evidence type="ECO:0000313" key="3">
    <source>
        <dbReference type="Proteomes" id="UP001341840"/>
    </source>
</evidence>
<sequence length="493" mass="57196">MGSGGRDIKVQFVPCSPGDRVSHTGEGWEYFYMYTTLFIDLGVRFPFSQFECGVLSQMKCAPTQIHPNAWGFIRAFEVLMDYLGQEPLLEGRTLFMLYKSSYKDFKTVYVKVRSSEEEFSFYVDECLLERFPLYWYSEPVQILGMNKVNEESALMIDFLDQYVCTREPLSVNKLVRWEKDKEYVSEYLDTTNGGLKNFFKMKNEMELSNSNVVKSEQGIVVNQPLEKKRVISVKRRRAEKEASRKSKVIDLTGARCCGKDVSLEEVKVFTENQRKLHAYVGSEDLNSVWSEHYPLPILAEEHFQSKADFDLIESVGEVGRAHFMQVNVDECYVKLIFTVVQVYAARLLCLGRYEELKAKREADQRREKAIELEKNMEKKIQHMEEEVAQKEKNLLEAKNENLLLKEKVSKLEKDKTDLELRVVDLCGQKKEAETSKENHGYDMLLVGFERAKRQAEFFFPQVEFDKLDPIKVVHNGLLVDDDEVDARGVVTTT</sequence>
<organism evidence="2 3">
    <name type="scientific">Stylosanthes scabra</name>
    <dbReference type="NCBI Taxonomy" id="79078"/>
    <lineage>
        <taxon>Eukaryota</taxon>
        <taxon>Viridiplantae</taxon>
        <taxon>Streptophyta</taxon>
        <taxon>Embryophyta</taxon>
        <taxon>Tracheophyta</taxon>
        <taxon>Spermatophyta</taxon>
        <taxon>Magnoliopsida</taxon>
        <taxon>eudicotyledons</taxon>
        <taxon>Gunneridae</taxon>
        <taxon>Pentapetalae</taxon>
        <taxon>rosids</taxon>
        <taxon>fabids</taxon>
        <taxon>Fabales</taxon>
        <taxon>Fabaceae</taxon>
        <taxon>Papilionoideae</taxon>
        <taxon>50 kb inversion clade</taxon>
        <taxon>dalbergioids sensu lato</taxon>
        <taxon>Dalbergieae</taxon>
        <taxon>Pterocarpus clade</taxon>
        <taxon>Stylosanthes</taxon>
    </lineage>
</organism>